<protein>
    <submittedName>
        <fullName evidence="11">MFS transporter</fullName>
    </submittedName>
</protein>
<feature type="transmembrane region" description="Helical" evidence="9">
    <location>
        <begin position="198"/>
        <end position="216"/>
    </location>
</feature>
<dbReference type="PRINTS" id="PR01036">
    <property type="entry name" value="TCRTETB"/>
</dbReference>
<feature type="compositionally biased region" description="Low complexity" evidence="8">
    <location>
        <begin position="522"/>
        <end position="535"/>
    </location>
</feature>
<keyword evidence="7" id="KW-0046">Antibiotic resistance</keyword>
<keyword evidence="4 9" id="KW-0812">Transmembrane</keyword>
<evidence type="ECO:0000256" key="5">
    <source>
        <dbReference type="ARBA" id="ARBA00022989"/>
    </source>
</evidence>
<feature type="transmembrane region" description="Helical" evidence="9">
    <location>
        <begin position="405"/>
        <end position="424"/>
    </location>
</feature>
<dbReference type="InterPro" id="IPR036259">
    <property type="entry name" value="MFS_trans_sf"/>
</dbReference>
<dbReference type="RefSeq" id="WP_252428443.1">
    <property type="nucleotide sequence ID" value="NZ_JAMWMR010000040.1"/>
</dbReference>
<feature type="transmembrane region" description="Helical" evidence="9">
    <location>
        <begin position="12"/>
        <end position="38"/>
    </location>
</feature>
<dbReference type="PANTHER" id="PTHR42718:SF46">
    <property type="entry name" value="BLR6921 PROTEIN"/>
    <property type="match status" value="1"/>
</dbReference>
<feature type="transmembrane region" description="Helical" evidence="9">
    <location>
        <begin position="136"/>
        <end position="161"/>
    </location>
</feature>
<evidence type="ECO:0000256" key="9">
    <source>
        <dbReference type="SAM" id="Phobius"/>
    </source>
</evidence>
<feature type="compositionally biased region" description="Polar residues" evidence="8">
    <location>
        <begin position="545"/>
        <end position="555"/>
    </location>
</feature>
<feature type="transmembrane region" description="Helical" evidence="9">
    <location>
        <begin position="267"/>
        <end position="291"/>
    </location>
</feature>
<dbReference type="PANTHER" id="PTHR42718">
    <property type="entry name" value="MAJOR FACILITATOR SUPERFAMILY MULTIDRUG TRANSPORTER MFSC"/>
    <property type="match status" value="1"/>
</dbReference>
<dbReference type="NCBIfam" id="TIGR00711">
    <property type="entry name" value="efflux_EmrB"/>
    <property type="match status" value="1"/>
</dbReference>
<evidence type="ECO:0000259" key="10">
    <source>
        <dbReference type="PROSITE" id="PS50850"/>
    </source>
</evidence>
<dbReference type="InterPro" id="IPR020846">
    <property type="entry name" value="MFS_dom"/>
</dbReference>
<evidence type="ECO:0000256" key="6">
    <source>
        <dbReference type="ARBA" id="ARBA00023136"/>
    </source>
</evidence>
<feature type="transmembrane region" description="Helical" evidence="9">
    <location>
        <begin position="79"/>
        <end position="98"/>
    </location>
</feature>
<dbReference type="SUPFAM" id="SSF103473">
    <property type="entry name" value="MFS general substrate transporter"/>
    <property type="match status" value="1"/>
</dbReference>
<evidence type="ECO:0000256" key="1">
    <source>
        <dbReference type="ARBA" id="ARBA00004651"/>
    </source>
</evidence>
<dbReference type="EMBL" id="JAMWMR010000040">
    <property type="protein sequence ID" value="MCN9244636.1"/>
    <property type="molecule type" value="Genomic_DNA"/>
</dbReference>
<evidence type="ECO:0000313" key="12">
    <source>
        <dbReference type="Proteomes" id="UP001523219"/>
    </source>
</evidence>
<evidence type="ECO:0000256" key="8">
    <source>
        <dbReference type="SAM" id="MobiDB-lite"/>
    </source>
</evidence>
<feature type="transmembrane region" description="Helical" evidence="9">
    <location>
        <begin position="365"/>
        <end position="385"/>
    </location>
</feature>
<comment type="caution">
    <text evidence="11">The sequence shown here is derived from an EMBL/GenBank/DDBJ whole genome shotgun (WGS) entry which is preliminary data.</text>
</comment>
<dbReference type="CDD" id="cd17321">
    <property type="entry name" value="MFS_MMR_MDR_like"/>
    <property type="match status" value="1"/>
</dbReference>
<keyword evidence="6 9" id="KW-0472">Membrane</keyword>
<feature type="transmembrane region" description="Helical" evidence="9">
    <location>
        <begin position="50"/>
        <end position="67"/>
    </location>
</feature>
<evidence type="ECO:0000313" key="11">
    <source>
        <dbReference type="EMBL" id="MCN9244636.1"/>
    </source>
</evidence>
<keyword evidence="5 9" id="KW-1133">Transmembrane helix</keyword>
<dbReference type="Gene3D" id="1.20.1720.10">
    <property type="entry name" value="Multidrug resistance protein D"/>
    <property type="match status" value="1"/>
</dbReference>
<keyword evidence="3" id="KW-1003">Cell membrane</keyword>
<feature type="region of interest" description="Disordered" evidence="8">
    <location>
        <begin position="522"/>
        <end position="555"/>
    </location>
</feature>
<comment type="subcellular location">
    <subcellularLocation>
        <location evidence="1">Cell membrane</location>
        <topology evidence="1">Multi-pass membrane protein</topology>
    </subcellularLocation>
</comment>
<feature type="transmembrane region" description="Helical" evidence="9">
    <location>
        <begin position="228"/>
        <end position="246"/>
    </location>
</feature>
<evidence type="ECO:0000256" key="7">
    <source>
        <dbReference type="ARBA" id="ARBA00023251"/>
    </source>
</evidence>
<dbReference type="InterPro" id="IPR011701">
    <property type="entry name" value="MFS"/>
</dbReference>
<name>A0ABT0ZM31_9ACTN</name>
<feature type="transmembrane region" description="Helical" evidence="9">
    <location>
        <begin position="167"/>
        <end position="186"/>
    </location>
</feature>
<dbReference type="Gene3D" id="1.20.1250.20">
    <property type="entry name" value="MFS general substrate transporter like domains"/>
    <property type="match status" value="1"/>
</dbReference>
<feature type="transmembrane region" description="Helical" evidence="9">
    <location>
        <begin position="303"/>
        <end position="321"/>
    </location>
</feature>
<accession>A0ABT0ZM31</accession>
<dbReference type="PROSITE" id="PS50850">
    <property type="entry name" value="MFS"/>
    <property type="match status" value="1"/>
</dbReference>
<proteinExistence type="predicted"/>
<dbReference type="InterPro" id="IPR004638">
    <property type="entry name" value="EmrB-like"/>
</dbReference>
<gene>
    <name evidence="11" type="ORF">NGF19_28295</name>
</gene>
<evidence type="ECO:0000256" key="4">
    <source>
        <dbReference type="ARBA" id="ARBA00022692"/>
    </source>
</evidence>
<reference evidence="11 12" key="1">
    <citation type="submission" date="2022-05" db="EMBL/GenBank/DDBJ databases">
        <title>Streptomyces sp. nov. RY43-2 isolated from soil of a peat swamp forest.</title>
        <authorList>
            <person name="Kanchanasin P."/>
            <person name="Tanasupawat S."/>
            <person name="Phongsopitanun W."/>
        </authorList>
    </citation>
    <scope>NUCLEOTIDE SEQUENCE [LARGE SCALE GENOMIC DNA]</scope>
    <source>
        <strain evidence="11 12">RY43-2</strain>
    </source>
</reference>
<evidence type="ECO:0000256" key="3">
    <source>
        <dbReference type="ARBA" id="ARBA00022475"/>
    </source>
</evidence>
<keyword evidence="12" id="KW-1185">Reference proteome</keyword>
<feature type="domain" description="Major facilitator superfamily (MFS) profile" evidence="10">
    <location>
        <begin position="13"/>
        <end position="517"/>
    </location>
</feature>
<feature type="transmembrane region" description="Helical" evidence="9">
    <location>
        <begin position="333"/>
        <end position="353"/>
    </location>
</feature>
<sequence>MTAARGERNPWQILGVLTIGLFMTLLDLTVVNIAFPSIITDLGATLDEGLWTFSAYTLAFATLLIVGGRLGDWFGPRRVYLAGLALFVAASTVCGVADDATVLIAARAVQGLGGALVAPQLLPVTAAVFPPSKWGAAFGLSAALSGLAILAGPTLGGIIVTCLSWRWIFYINLPLGLLTLFLVVRIVPDLRPGRRRSFGLGSTALLIAGLGAFSFALIEGERLDWSPLVWTLLAVGVLLAALFALVQRRGQNGSALVPFALFRSRNFATMSGVIAITGFGMLGTFLPLTIYLQSILHMSPLRAGLTIAAMPLTSTLVAGGVGKLADRYGGRNFLVGGLLLFTTGVVLLAAVSTPDATTWRLIGPLALVGLGTGMVFAPLFAVAFADLDPQLSGAASGVINTAQELGGLIATAVVGAILQARLVAGMRHWVDQQALALPEAGRERFRAAFDPLTSGAVDVTTSGPAALPKGTDPDQVRATMSAFADAFVSAMRESYAAPAAVLLLGVVVALFSRRTPALAASAPAPRTAAAAAGPTEDPPHERTTMPEQNTAESGEGTTIIGLYQVQQGKEDQVREAIARHWPVLARHGLVTGAPAKIYQGEWGEGTFFLEIATWTGDEALHSAFSIPEITAIWQEIKDLTVDRNGRDGVEYPAVTRLPAFDSVTPEPYDGPVATGVAIHQIRPDKLEAMRELLAREWNVLLTEGFVPRHRPQAYLGKDKHGPFSISIVDWYEASGPAKAFMNEAVNGLWREVQANTTGRAGRPASEYLWAEEISKDKGTAE</sequence>
<feature type="transmembrane region" description="Helical" evidence="9">
    <location>
        <begin position="104"/>
        <end position="129"/>
    </location>
</feature>
<evidence type="ECO:0000256" key="2">
    <source>
        <dbReference type="ARBA" id="ARBA00022448"/>
    </source>
</evidence>
<dbReference type="Proteomes" id="UP001523219">
    <property type="component" value="Unassembled WGS sequence"/>
</dbReference>
<organism evidence="11 12">
    <name type="scientific">Streptomyces macrolidinus</name>
    <dbReference type="NCBI Taxonomy" id="2952607"/>
    <lineage>
        <taxon>Bacteria</taxon>
        <taxon>Bacillati</taxon>
        <taxon>Actinomycetota</taxon>
        <taxon>Actinomycetes</taxon>
        <taxon>Kitasatosporales</taxon>
        <taxon>Streptomycetaceae</taxon>
        <taxon>Streptomyces</taxon>
    </lineage>
</organism>
<dbReference type="Pfam" id="PF07690">
    <property type="entry name" value="MFS_1"/>
    <property type="match status" value="1"/>
</dbReference>
<keyword evidence="2" id="KW-0813">Transport</keyword>